<comment type="caution">
    <text evidence="3">The sequence shown here is derived from an EMBL/GenBank/DDBJ whole genome shotgun (WGS) entry which is preliminary data.</text>
</comment>
<dbReference type="Pfam" id="PF24035">
    <property type="entry name" value="DUF7344"/>
    <property type="match status" value="1"/>
</dbReference>
<dbReference type="Proteomes" id="UP000766550">
    <property type="component" value="Unassembled WGS sequence"/>
</dbReference>
<name>A0A8J7Y2Z6_9EURY</name>
<dbReference type="OrthoDB" id="331021at2157"/>
<dbReference type="RefSeq" id="WP_162316221.1">
    <property type="nucleotide sequence ID" value="NZ_JAHQXF010000001.1"/>
</dbReference>
<evidence type="ECO:0000259" key="2">
    <source>
        <dbReference type="Pfam" id="PF24035"/>
    </source>
</evidence>
<keyword evidence="1" id="KW-0812">Transmembrane</keyword>
<reference evidence="3 4" key="1">
    <citation type="submission" date="2021-06" db="EMBL/GenBank/DDBJ databases">
        <title>New haloarchaea isolates fom saline soil.</title>
        <authorList>
            <person name="Duran-Viseras A."/>
            <person name="Sanchez-Porro C.S."/>
            <person name="Ventosa A."/>
        </authorList>
    </citation>
    <scope>NUCLEOTIDE SEQUENCE [LARGE SCALE GENOMIC DNA]</scope>
    <source>
        <strain evidence="3 4">JCM 183640</strain>
    </source>
</reference>
<keyword evidence="1" id="KW-0472">Membrane</keyword>
<feature type="domain" description="DUF7344" evidence="2">
    <location>
        <begin position="11"/>
        <end position="89"/>
    </location>
</feature>
<dbReference type="InterPro" id="IPR036388">
    <property type="entry name" value="WH-like_DNA-bd_sf"/>
</dbReference>
<evidence type="ECO:0000256" key="1">
    <source>
        <dbReference type="SAM" id="Phobius"/>
    </source>
</evidence>
<feature type="transmembrane region" description="Helical" evidence="1">
    <location>
        <begin position="142"/>
        <end position="161"/>
    </location>
</feature>
<keyword evidence="1" id="KW-1133">Transmembrane helix</keyword>
<dbReference type="InterPro" id="IPR055768">
    <property type="entry name" value="DUF7344"/>
</dbReference>
<keyword evidence="4" id="KW-1185">Reference proteome</keyword>
<accession>A0A8J7Y2Z6</accession>
<dbReference type="Gene3D" id="1.10.10.10">
    <property type="entry name" value="Winged helix-like DNA-binding domain superfamily/Winged helix DNA-binding domain"/>
    <property type="match status" value="1"/>
</dbReference>
<evidence type="ECO:0000313" key="4">
    <source>
        <dbReference type="Proteomes" id="UP000766550"/>
    </source>
</evidence>
<gene>
    <name evidence="3" type="ORF">KTS45_02520</name>
</gene>
<sequence>MTAPVARDTVFEVLSNNRRRFIISTLRQRDDPVELTTLAREIGAHEADIDPSAVDSAEQKRVYVSLYQTHIPKLESAGFVRYDEETRTVAATPTVAEVDRYLGPVQSALPWSRLNGALSLVVGGLFLGTLFEISVLTGVSPLLLASAIVVVLLVVAVAQLVDHRRCQRARPLELRDP</sequence>
<dbReference type="EMBL" id="JAHQXF010000001">
    <property type="protein sequence ID" value="MBV0923062.1"/>
    <property type="molecule type" value="Genomic_DNA"/>
</dbReference>
<feature type="transmembrane region" description="Helical" evidence="1">
    <location>
        <begin position="117"/>
        <end position="136"/>
    </location>
</feature>
<organism evidence="3 4">
    <name type="scientific">Haloarcula limicola</name>
    <dbReference type="NCBI Taxonomy" id="1429915"/>
    <lineage>
        <taxon>Archaea</taxon>
        <taxon>Methanobacteriati</taxon>
        <taxon>Methanobacteriota</taxon>
        <taxon>Stenosarchaea group</taxon>
        <taxon>Halobacteria</taxon>
        <taxon>Halobacteriales</taxon>
        <taxon>Haloarculaceae</taxon>
        <taxon>Haloarcula</taxon>
    </lineage>
</organism>
<evidence type="ECO:0000313" key="3">
    <source>
        <dbReference type="EMBL" id="MBV0923062.1"/>
    </source>
</evidence>
<protein>
    <recommendedName>
        <fullName evidence="2">DUF7344 domain-containing protein</fullName>
    </recommendedName>
</protein>
<proteinExistence type="predicted"/>
<dbReference type="AlphaFoldDB" id="A0A8J7Y2Z6"/>